<protein>
    <recommendedName>
        <fullName evidence="2">histidine kinase</fullName>
        <ecNumber evidence="2">2.7.13.3</ecNumber>
    </recommendedName>
</protein>
<dbReference type="PROSITE" id="PS50109">
    <property type="entry name" value="HIS_KIN"/>
    <property type="match status" value="1"/>
</dbReference>
<dbReference type="EC" id="2.7.13.3" evidence="2"/>
<name>A0A318STD0_9RHOB</name>
<dbReference type="EMBL" id="QJTE01000002">
    <property type="protein sequence ID" value="PYE84615.1"/>
    <property type="molecule type" value="Genomic_DNA"/>
</dbReference>
<dbReference type="InterPro" id="IPR005467">
    <property type="entry name" value="His_kinase_dom"/>
</dbReference>
<evidence type="ECO:0000256" key="3">
    <source>
        <dbReference type="ARBA" id="ARBA00022553"/>
    </source>
</evidence>
<feature type="transmembrane region" description="Helical" evidence="8">
    <location>
        <begin position="134"/>
        <end position="153"/>
    </location>
</feature>
<proteinExistence type="predicted"/>
<feature type="transmembrane region" description="Helical" evidence="8">
    <location>
        <begin position="60"/>
        <end position="83"/>
    </location>
</feature>
<dbReference type="PANTHER" id="PTHR41523">
    <property type="entry name" value="TWO-COMPONENT SYSTEM SENSOR PROTEIN"/>
    <property type="match status" value="1"/>
</dbReference>
<feature type="transmembrane region" description="Helical" evidence="8">
    <location>
        <begin position="28"/>
        <end position="48"/>
    </location>
</feature>
<evidence type="ECO:0000256" key="5">
    <source>
        <dbReference type="ARBA" id="ARBA00022741"/>
    </source>
</evidence>
<evidence type="ECO:0000313" key="10">
    <source>
        <dbReference type="EMBL" id="PYE84615.1"/>
    </source>
</evidence>
<feature type="transmembrane region" description="Helical" evidence="8">
    <location>
        <begin position="95"/>
        <end position="114"/>
    </location>
</feature>
<dbReference type="Pfam" id="PF13581">
    <property type="entry name" value="HATPase_c_2"/>
    <property type="match status" value="1"/>
</dbReference>
<dbReference type="Gene3D" id="3.30.565.10">
    <property type="entry name" value="Histidine kinase-like ATPase, C-terminal domain"/>
    <property type="match status" value="1"/>
</dbReference>
<comment type="caution">
    <text evidence="10">The sequence shown here is derived from an EMBL/GenBank/DDBJ whole genome shotgun (WGS) entry which is preliminary data.</text>
</comment>
<feature type="domain" description="Histidine kinase" evidence="9">
    <location>
        <begin position="316"/>
        <end position="512"/>
    </location>
</feature>
<comment type="catalytic activity">
    <reaction evidence="1">
        <text>ATP + protein L-histidine = ADP + protein N-phospho-L-histidine.</text>
        <dbReference type="EC" id="2.7.13.3"/>
    </reaction>
</comment>
<evidence type="ECO:0000313" key="11">
    <source>
        <dbReference type="Proteomes" id="UP000248311"/>
    </source>
</evidence>
<keyword evidence="11" id="KW-1185">Reference proteome</keyword>
<feature type="transmembrane region" description="Helical" evidence="8">
    <location>
        <begin position="237"/>
        <end position="255"/>
    </location>
</feature>
<sequence length="519" mass="55786">MFALWLIMAELTASPQAVPGLGTRGTSIALALAVCGIGGVVILLGWIGRIDGVTRILPGFVAMVPATAGMLVVLGLSLLLWWYRHRDGRHRSTDRASMILAAIAAAWAVAELVAMVTSGRDLGSFAFTLTPGAAMAPGTAILSLLAAGCLLLVGRCKARVPFQVAATAGLLLALVALLGYLFDAEALYEVFVFSAMALHTALAFALLFVALLLAFPDDGWVALLLAEGRGSRSARRTLLLTTLSPVILCLIALWLTEAGIFNENFRLSLLAILLIAKADAAVLWMAHVENRVEREQAAALREVQRASEDRALLLREVYHRVKNNLQQISALLRFEARRIDDPRLNESYAAMERRIRSIGLVHQMLIASHAPSEVELAQFLGQLARSLATSYGLPERGIRLDVRVDPLVVHLDVAISLGLLSNELVVNAIEHAFPEDRGGRVVLTCSDDDDRLVLAIEDDGVGWTGGAFDGPGGSTGSLLIRTMTRQLEGRATISPGAEGAGTLIRIEMPSDIDERKRYG</sequence>
<dbReference type="PANTHER" id="PTHR41523:SF8">
    <property type="entry name" value="ETHYLENE RESPONSE SENSOR PROTEIN"/>
    <property type="match status" value="1"/>
</dbReference>
<dbReference type="Pfam" id="PF07568">
    <property type="entry name" value="HisKA_2"/>
    <property type="match status" value="1"/>
</dbReference>
<dbReference type="GO" id="GO:0005524">
    <property type="term" value="F:ATP binding"/>
    <property type="evidence" value="ECO:0007669"/>
    <property type="project" value="UniProtKB-KW"/>
</dbReference>
<keyword evidence="3" id="KW-0597">Phosphoprotein</keyword>
<feature type="transmembrane region" description="Helical" evidence="8">
    <location>
        <begin position="160"/>
        <end position="182"/>
    </location>
</feature>
<keyword evidence="4" id="KW-0808">Transferase</keyword>
<reference evidence="10 11" key="1">
    <citation type="submission" date="2018-06" db="EMBL/GenBank/DDBJ databases">
        <title>Genomic Encyclopedia of Type Strains, Phase III (KMG-III): the genomes of soil and plant-associated and newly described type strains.</title>
        <authorList>
            <person name="Whitman W."/>
        </authorList>
    </citation>
    <scope>NUCLEOTIDE SEQUENCE [LARGE SCALE GENOMIC DNA]</scope>
    <source>
        <strain evidence="10 11">CECT 9025</strain>
    </source>
</reference>
<dbReference type="SMART" id="SM00387">
    <property type="entry name" value="HATPase_c"/>
    <property type="match status" value="1"/>
</dbReference>
<keyword evidence="6 10" id="KW-0418">Kinase</keyword>
<feature type="transmembrane region" description="Helical" evidence="8">
    <location>
        <begin position="188"/>
        <end position="216"/>
    </location>
</feature>
<keyword evidence="8" id="KW-0472">Membrane</keyword>
<evidence type="ECO:0000259" key="9">
    <source>
        <dbReference type="PROSITE" id="PS50109"/>
    </source>
</evidence>
<dbReference type="Gene3D" id="3.30.450.20">
    <property type="entry name" value="PAS domain"/>
    <property type="match status" value="1"/>
</dbReference>
<dbReference type="GO" id="GO:0004673">
    <property type="term" value="F:protein histidine kinase activity"/>
    <property type="evidence" value="ECO:0007669"/>
    <property type="project" value="UniProtKB-EC"/>
</dbReference>
<evidence type="ECO:0000256" key="8">
    <source>
        <dbReference type="SAM" id="Phobius"/>
    </source>
</evidence>
<keyword evidence="8" id="KW-0812">Transmembrane</keyword>
<dbReference type="AlphaFoldDB" id="A0A318STD0"/>
<dbReference type="InterPro" id="IPR003594">
    <property type="entry name" value="HATPase_dom"/>
</dbReference>
<organism evidence="10 11">
    <name type="scientific">Pseudoroseicyclus aestuarii</name>
    <dbReference type="NCBI Taxonomy" id="1795041"/>
    <lineage>
        <taxon>Bacteria</taxon>
        <taxon>Pseudomonadati</taxon>
        <taxon>Pseudomonadota</taxon>
        <taxon>Alphaproteobacteria</taxon>
        <taxon>Rhodobacterales</taxon>
        <taxon>Paracoccaceae</taxon>
        <taxon>Pseudoroseicyclus</taxon>
    </lineage>
</organism>
<gene>
    <name evidence="10" type="ORF">DFP88_102416</name>
</gene>
<keyword evidence="8" id="KW-1133">Transmembrane helix</keyword>
<dbReference type="InterPro" id="IPR036890">
    <property type="entry name" value="HATPase_C_sf"/>
</dbReference>
<dbReference type="InterPro" id="IPR011495">
    <property type="entry name" value="Sig_transdc_His_kin_sub2_dim/P"/>
</dbReference>
<keyword evidence="7" id="KW-0067">ATP-binding</keyword>
<dbReference type="SUPFAM" id="SSF55874">
    <property type="entry name" value="ATPase domain of HSP90 chaperone/DNA topoisomerase II/histidine kinase"/>
    <property type="match status" value="1"/>
</dbReference>
<evidence type="ECO:0000256" key="7">
    <source>
        <dbReference type="ARBA" id="ARBA00022840"/>
    </source>
</evidence>
<keyword evidence="5" id="KW-0547">Nucleotide-binding</keyword>
<evidence type="ECO:0000256" key="4">
    <source>
        <dbReference type="ARBA" id="ARBA00022679"/>
    </source>
</evidence>
<dbReference type="OrthoDB" id="9816309at2"/>
<evidence type="ECO:0000256" key="6">
    <source>
        <dbReference type="ARBA" id="ARBA00022777"/>
    </source>
</evidence>
<evidence type="ECO:0000256" key="1">
    <source>
        <dbReference type="ARBA" id="ARBA00000085"/>
    </source>
</evidence>
<evidence type="ECO:0000256" key="2">
    <source>
        <dbReference type="ARBA" id="ARBA00012438"/>
    </source>
</evidence>
<dbReference type="Proteomes" id="UP000248311">
    <property type="component" value="Unassembled WGS sequence"/>
</dbReference>
<accession>A0A318STD0</accession>